<evidence type="ECO:0000313" key="1">
    <source>
        <dbReference type="EMBL" id="KAK9162873.1"/>
    </source>
</evidence>
<dbReference type="AlphaFoldDB" id="A0AAP0L383"/>
<name>A0AAP0L383_9MAGN</name>
<comment type="caution">
    <text evidence="1">The sequence shown here is derived from an EMBL/GenBank/DDBJ whole genome shotgun (WGS) entry which is preliminary data.</text>
</comment>
<accession>A0AAP0L383</accession>
<proteinExistence type="predicted"/>
<sequence>MRSETYGYRVYTPLDLISYSPQSFVKILDRPSSFFKPILEYPAFKNLQKNLLILVEFYKFATRYNDHPQPTKNGQLPHTLGGEYVRSGKKYDNLDLNVALIFELKWYGTCPCSCSYGIYSSSLFPTINFSTPFPIELYPTLDKCGEFVSVQYSGAIHGVRIARLQMKYHLLL</sequence>
<evidence type="ECO:0000313" key="2">
    <source>
        <dbReference type="Proteomes" id="UP001420932"/>
    </source>
</evidence>
<organism evidence="1 2">
    <name type="scientific">Stephania yunnanensis</name>
    <dbReference type="NCBI Taxonomy" id="152371"/>
    <lineage>
        <taxon>Eukaryota</taxon>
        <taxon>Viridiplantae</taxon>
        <taxon>Streptophyta</taxon>
        <taxon>Embryophyta</taxon>
        <taxon>Tracheophyta</taxon>
        <taxon>Spermatophyta</taxon>
        <taxon>Magnoliopsida</taxon>
        <taxon>Ranunculales</taxon>
        <taxon>Menispermaceae</taxon>
        <taxon>Menispermoideae</taxon>
        <taxon>Cissampelideae</taxon>
        <taxon>Stephania</taxon>
    </lineage>
</organism>
<dbReference type="EMBL" id="JBBNAF010000002">
    <property type="protein sequence ID" value="KAK9162873.1"/>
    <property type="molecule type" value="Genomic_DNA"/>
</dbReference>
<keyword evidence="2" id="KW-1185">Reference proteome</keyword>
<protein>
    <submittedName>
        <fullName evidence="1">Uncharacterized protein</fullName>
    </submittedName>
</protein>
<gene>
    <name evidence="1" type="ORF">Syun_003775</name>
</gene>
<reference evidence="1 2" key="1">
    <citation type="submission" date="2024-01" db="EMBL/GenBank/DDBJ databases">
        <title>Genome assemblies of Stephania.</title>
        <authorList>
            <person name="Yang L."/>
        </authorList>
    </citation>
    <scope>NUCLEOTIDE SEQUENCE [LARGE SCALE GENOMIC DNA]</scope>
    <source>
        <strain evidence="1">YNDBR</strain>
        <tissue evidence="1">Leaf</tissue>
    </source>
</reference>
<dbReference type="Proteomes" id="UP001420932">
    <property type="component" value="Unassembled WGS sequence"/>
</dbReference>